<keyword evidence="3" id="KW-1185">Reference proteome</keyword>
<accession>A0AAN4ZLB7</accession>
<evidence type="ECO:0000256" key="1">
    <source>
        <dbReference type="SAM" id="MobiDB-lite"/>
    </source>
</evidence>
<feature type="non-terminal residue" evidence="2">
    <location>
        <position position="103"/>
    </location>
</feature>
<dbReference type="Proteomes" id="UP001328107">
    <property type="component" value="Unassembled WGS sequence"/>
</dbReference>
<feature type="compositionally biased region" description="Acidic residues" evidence="1">
    <location>
        <begin position="15"/>
        <end position="26"/>
    </location>
</feature>
<feature type="region of interest" description="Disordered" evidence="1">
    <location>
        <begin position="1"/>
        <end position="35"/>
    </location>
</feature>
<feature type="non-terminal residue" evidence="2">
    <location>
        <position position="1"/>
    </location>
</feature>
<protein>
    <submittedName>
        <fullName evidence="2">Uncharacterized protein</fullName>
    </submittedName>
</protein>
<proteinExistence type="predicted"/>
<reference evidence="3" key="1">
    <citation type="submission" date="2022-10" db="EMBL/GenBank/DDBJ databases">
        <title>Genome assembly of Pristionchus species.</title>
        <authorList>
            <person name="Yoshida K."/>
            <person name="Sommer R.J."/>
        </authorList>
    </citation>
    <scope>NUCLEOTIDE SEQUENCE [LARGE SCALE GENOMIC DNA]</scope>
    <source>
        <strain evidence="3">RS5460</strain>
    </source>
</reference>
<comment type="caution">
    <text evidence="2">The sequence shown here is derived from an EMBL/GenBank/DDBJ whole genome shotgun (WGS) entry which is preliminary data.</text>
</comment>
<dbReference type="AlphaFoldDB" id="A0AAN4ZLB7"/>
<feature type="region of interest" description="Disordered" evidence="1">
    <location>
        <begin position="53"/>
        <end position="103"/>
    </location>
</feature>
<evidence type="ECO:0000313" key="3">
    <source>
        <dbReference type="Proteomes" id="UP001328107"/>
    </source>
</evidence>
<name>A0AAN4ZLB7_9BILA</name>
<gene>
    <name evidence="2" type="ORF">PMAYCL1PPCAC_10542</name>
</gene>
<evidence type="ECO:0000313" key="2">
    <source>
        <dbReference type="EMBL" id="GMR40347.1"/>
    </source>
</evidence>
<dbReference type="EMBL" id="BTRK01000003">
    <property type="protein sequence ID" value="GMR40347.1"/>
    <property type="molecule type" value="Genomic_DNA"/>
</dbReference>
<sequence>QIQFSPPFDDLFEHYEDEEEGAADVESEQRRRRGITKEDLLCKADPAVQLILDSPAHSVSNHDDQDHLQSSGSNGGRRHAPSERTCVVSQDDPPYVECEDHLR</sequence>
<organism evidence="2 3">
    <name type="scientific">Pristionchus mayeri</name>
    <dbReference type="NCBI Taxonomy" id="1317129"/>
    <lineage>
        <taxon>Eukaryota</taxon>
        <taxon>Metazoa</taxon>
        <taxon>Ecdysozoa</taxon>
        <taxon>Nematoda</taxon>
        <taxon>Chromadorea</taxon>
        <taxon>Rhabditida</taxon>
        <taxon>Rhabditina</taxon>
        <taxon>Diplogasteromorpha</taxon>
        <taxon>Diplogasteroidea</taxon>
        <taxon>Neodiplogasteridae</taxon>
        <taxon>Pristionchus</taxon>
    </lineage>
</organism>